<dbReference type="Pfam" id="PF12171">
    <property type="entry name" value="zf-C2H2_jaz"/>
    <property type="match status" value="1"/>
</dbReference>
<evidence type="ECO:0000256" key="5">
    <source>
        <dbReference type="ARBA" id="ARBA00022737"/>
    </source>
</evidence>
<dbReference type="InterPro" id="IPR032098">
    <property type="entry name" value="Acyltransf_C"/>
</dbReference>
<dbReference type="SMART" id="SM00355">
    <property type="entry name" value="ZnF_C2H2"/>
    <property type="match status" value="4"/>
</dbReference>
<dbReference type="Pfam" id="PF01553">
    <property type="entry name" value="Acyltransferase"/>
    <property type="match status" value="1"/>
</dbReference>
<keyword evidence="3" id="KW-0690">Ribosome biogenesis</keyword>
<dbReference type="InterPro" id="IPR040025">
    <property type="entry name" value="Znf622/Rei1/Reh1"/>
</dbReference>
<feature type="domain" description="C2H2-type" evidence="11">
    <location>
        <begin position="67"/>
        <end position="96"/>
    </location>
</feature>
<organism evidence="12 13">
    <name type="scientific">Dimorphilus gyrociliatus</name>
    <dbReference type="NCBI Taxonomy" id="2664684"/>
    <lineage>
        <taxon>Eukaryota</taxon>
        <taxon>Metazoa</taxon>
        <taxon>Spiralia</taxon>
        <taxon>Lophotrochozoa</taxon>
        <taxon>Annelida</taxon>
        <taxon>Polychaeta</taxon>
        <taxon>Polychaeta incertae sedis</taxon>
        <taxon>Dinophilidae</taxon>
        <taxon>Dimorphilus</taxon>
    </lineage>
</organism>
<comment type="similarity">
    <text evidence="8">Belongs to the REI1 family.</text>
</comment>
<dbReference type="Pfam" id="PF16076">
    <property type="entry name" value="Acyltransf_C"/>
    <property type="match status" value="1"/>
</dbReference>
<keyword evidence="13" id="KW-1185">Reference proteome</keyword>
<dbReference type="CDD" id="cd07990">
    <property type="entry name" value="LPLAT_LCLAT1-like"/>
    <property type="match status" value="1"/>
</dbReference>
<feature type="compositionally biased region" description="Acidic residues" evidence="10">
    <location>
        <begin position="125"/>
        <end position="137"/>
    </location>
</feature>
<dbReference type="PROSITE" id="PS00028">
    <property type="entry name" value="ZINC_FINGER_C2H2_1"/>
    <property type="match status" value="2"/>
</dbReference>
<dbReference type="Pfam" id="PF12756">
    <property type="entry name" value="zf-C2H2_2"/>
    <property type="match status" value="1"/>
</dbReference>
<keyword evidence="4" id="KW-0479">Metal-binding</keyword>
<gene>
    <name evidence="12" type="ORF">DGYR_LOCUS2070</name>
</gene>
<dbReference type="InterPro" id="IPR013087">
    <property type="entry name" value="Znf_C2H2_type"/>
</dbReference>
<keyword evidence="6 9" id="KW-0863">Zinc-finger</keyword>
<dbReference type="GO" id="GO:0030687">
    <property type="term" value="C:preribosome, large subunit precursor"/>
    <property type="evidence" value="ECO:0007669"/>
    <property type="project" value="TreeGrafter"/>
</dbReference>
<keyword evidence="2" id="KW-0963">Cytoplasm</keyword>
<name>A0A7I8V9V1_9ANNE</name>
<accession>A0A7I8V9V1</accession>
<feature type="compositionally biased region" description="Basic and acidic residues" evidence="10">
    <location>
        <begin position="92"/>
        <end position="101"/>
    </location>
</feature>
<evidence type="ECO:0000256" key="7">
    <source>
        <dbReference type="ARBA" id="ARBA00022833"/>
    </source>
</evidence>
<evidence type="ECO:0000256" key="4">
    <source>
        <dbReference type="ARBA" id="ARBA00022723"/>
    </source>
</evidence>
<dbReference type="Gene3D" id="3.30.160.60">
    <property type="entry name" value="Classic Zinc Finger"/>
    <property type="match status" value="1"/>
</dbReference>
<keyword evidence="5" id="KW-0677">Repeat</keyword>
<protein>
    <submittedName>
        <fullName evidence="12">DgyrCDS2223</fullName>
    </submittedName>
</protein>
<dbReference type="EMBL" id="CAJFCJ010000003">
    <property type="protein sequence ID" value="CAD5113021.1"/>
    <property type="molecule type" value="Genomic_DNA"/>
</dbReference>
<dbReference type="InterPro" id="IPR003604">
    <property type="entry name" value="Matrin/U1-like-C_Znf_C2H2"/>
</dbReference>
<dbReference type="OrthoDB" id="19329at2759"/>
<dbReference type="PANTHER" id="PTHR13182:SF8">
    <property type="entry name" value="CYTOPLASMIC 60S SUBUNIT BIOGENESIS FACTOR ZNF622"/>
    <property type="match status" value="1"/>
</dbReference>
<dbReference type="InterPro" id="IPR002123">
    <property type="entry name" value="Plipid/glycerol_acylTrfase"/>
</dbReference>
<evidence type="ECO:0000256" key="9">
    <source>
        <dbReference type="PROSITE-ProRule" id="PRU00042"/>
    </source>
</evidence>
<evidence type="ECO:0000256" key="1">
    <source>
        <dbReference type="ARBA" id="ARBA00004496"/>
    </source>
</evidence>
<proteinExistence type="inferred from homology"/>
<evidence type="ECO:0000256" key="3">
    <source>
        <dbReference type="ARBA" id="ARBA00022517"/>
    </source>
</evidence>
<dbReference type="GO" id="GO:0005737">
    <property type="term" value="C:cytoplasm"/>
    <property type="evidence" value="ECO:0007669"/>
    <property type="project" value="UniProtKB-SubCell"/>
</dbReference>
<comment type="caution">
    <text evidence="12">The sequence shown here is derived from an EMBL/GenBank/DDBJ whole genome shotgun (WGS) entry which is preliminary data.</text>
</comment>
<evidence type="ECO:0000256" key="2">
    <source>
        <dbReference type="ARBA" id="ARBA00022490"/>
    </source>
</evidence>
<evidence type="ECO:0000313" key="12">
    <source>
        <dbReference type="EMBL" id="CAD5113021.1"/>
    </source>
</evidence>
<dbReference type="AlphaFoldDB" id="A0A7I8V9V1"/>
<dbReference type="SMART" id="SM00451">
    <property type="entry name" value="ZnF_U1"/>
    <property type="match status" value="2"/>
</dbReference>
<dbReference type="InterPro" id="IPR036236">
    <property type="entry name" value="Znf_C2H2_sf"/>
</dbReference>
<dbReference type="GO" id="GO:0042273">
    <property type="term" value="P:ribosomal large subunit biogenesis"/>
    <property type="evidence" value="ECO:0007669"/>
    <property type="project" value="TreeGrafter"/>
</dbReference>
<evidence type="ECO:0000256" key="8">
    <source>
        <dbReference type="ARBA" id="ARBA00034126"/>
    </source>
</evidence>
<dbReference type="InterPro" id="IPR022755">
    <property type="entry name" value="Znf_C2H2_jaz"/>
</dbReference>
<dbReference type="InterPro" id="IPR041661">
    <property type="entry name" value="ZN622/Rei1/Reh1_Znf-C2H2"/>
</dbReference>
<dbReference type="GO" id="GO:0008270">
    <property type="term" value="F:zinc ion binding"/>
    <property type="evidence" value="ECO:0007669"/>
    <property type="project" value="UniProtKB-KW"/>
</dbReference>
<dbReference type="SUPFAM" id="SSF69593">
    <property type="entry name" value="Glycerol-3-phosphate (1)-acyltransferase"/>
    <property type="match status" value="1"/>
</dbReference>
<keyword evidence="7" id="KW-0862">Zinc</keyword>
<dbReference type="GO" id="GO:0016746">
    <property type="term" value="F:acyltransferase activity"/>
    <property type="evidence" value="ECO:0007669"/>
    <property type="project" value="InterPro"/>
</dbReference>
<sequence>MSFTCITCRVAFPEPDLQRAHYKTDWHRYNLKRKVAEMPPVTATAFEEKVVSQRNQASEAEKQPDNFVCETCNKRFSSENAFKNHIQSKKHKDLEVRRSENPNDPIFNRQRSTSTSESKSKDIADENMSDDDEEWSDCDDALSANECLFCSKVCDDMEKNMEHMTVVHNFFIPDIDYVSDLEGLLSYLGAKVGEGRMCLWCSEHGKSFRSLRAVQNHMTDKQHCKMLHEGDTLLEYEDYYDYSSSYPENGDNEDPEEIDMNLLDTENAFEITLPSGAVIGHRSLLRYYKQNLKPERQLVLAGQSKIKNVIAQYKALGWTGTTELAFFAQWWSGSDVTLHFENEEDCSSIGHENTLILMNHKYDIDWLMTWIISERIGILPTTKVFVKNSLKYVPIFGWAWVFTESIFLKRSWEKDRKIITRDLQFLHEYPPGYNITLLMFCEGTRFSEKKLEESNKFAAKNNLPQLKHTLLPRTKGFVLTMEGIKDKFDAVWDITIGFRKDGATPTVQSIFDGKPTKAELYCRRIPIKDIPTDSDKEASDWLYKTFAKKVGYFALYFMKKVSTTAKRSEYEDFAPFSNKLKKSN</sequence>
<feature type="region of interest" description="Disordered" evidence="10">
    <location>
        <begin position="86"/>
        <end position="137"/>
    </location>
</feature>
<comment type="subcellular location">
    <subcellularLocation>
        <location evidence="1">Cytoplasm</location>
    </subcellularLocation>
</comment>
<evidence type="ECO:0000256" key="10">
    <source>
        <dbReference type="SAM" id="MobiDB-lite"/>
    </source>
</evidence>
<dbReference type="Proteomes" id="UP000549394">
    <property type="component" value="Unassembled WGS sequence"/>
</dbReference>
<dbReference type="SMART" id="SM00563">
    <property type="entry name" value="PlsC"/>
    <property type="match status" value="1"/>
</dbReference>
<evidence type="ECO:0000313" key="13">
    <source>
        <dbReference type="Proteomes" id="UP000549394"/>
    </source>
</evidence>
<dbReference type="PROSITE" id="PS50157">
    <property type="entry name" value="ZINC_FINGER_C2H2_2"/>
    <property type="match status" value="1"/>
</dbReference>
<evidence type="ECO:0000256" key="6">
    <source>
        <dbReference type="ARBA" id="ARBA00022771"/>
    </source>
</evidence>
<dbReference type="GO" id="GO:0003676">
    <property type="term" value="F:nucleic acid binding"/>
    <property type="evidence" value="ECO:0007669"/>
    <property type="project" value="InterPro"/>
</dbReference>
<reference evidence="12 13" key="1">
    <citation type="submission" date="2020-08" db="EMBL/GenBank/DDBJ databases">
        <authorList>
            <person name="Hejnol A."/>
        </authorList>
    </citation>
    <scope>NUCLEOTIDE SEQUENCE [LARGE SCALE GENOMIC DNA]</scope>
</reference>
<evidence type="ECO:0000259" key="11">
    <source>
        <dbReference type="PROSITE" id="PS50157"/>
    </source>
</evidence>
<dbReference type="PANTHER" id="PTHR13182">
    <property type="entry name" value="ZINC FINGER PROTEIN 622"/>
    <property type="match status" value="1"/>
</dbReference>
<dbReference type="SUPFAM" id="SSF57667">
    <property type="entry name" value="beta-beta-alpha zinc fingers"/>
    <property type="match status" value="2"/>
</dbReference>